<keyword evidence="2" id="KW-1185">Reference proteome</keyword>
<sequence>MQLDNIMDYIPSIFHFDQSDHHDLLQFSDHNLLSKPIEDCSDLTRKSDNSDRRKASDSFFVNDDSPADGKKRKIIHRDIERQRRQEMSALYRTLRSLLPFEYLKGKRSISDHMHEAVNYIKDLQNKIQELSEKREELRRLSDTPTCSSGSECSQSHPEDSITVRPCLGGVEVAVSTAFKNGLPISRVLKLLNREGLSIVNCISTRMNETLLHNIISEVNDGRSIDFLELQQKIIKLTSSSLD</sequence>
<dbReference type="Proteomes" id="UP001164539">
    <property type="component" value="Chromosome 8"/>
</dbReference>
<protein>
    <submittedName>
        <fullName evidence="1">Transcription factor</fullName>
    </submittedName>
</protein>
<name>A0ACC1XNE0_MELAZ</name>
<accession>A0ACC1XNE0</accession>
<evidence type="ECO:0000313" key="1">
    <source>
        <dbReference type="EMBL" id="KAJ4712915.1"/>
    </source>
</evidence>
<proteinExistence type="predicted"/>
<comment type="caution">
    <text evidence="1">The sequence shown here is derived from an EMBL/GenBank/DDBJ whole genome shotgun (WGS) entry which is preliminary data.</text>
</comment>
<evidence type="ECO:0000313" key="2">
    <source>
        <dbReference type="Proteomes" id="UP001164539"/>
    </source>
</evidence>
<dbReference type="EMBL" id="CM051401">
    <property type="protein sequence ID" value="KAJ4712915.1"/>
    <property type="molecule type" value="Genomic_DNA"/>
</dbReference>
<gene>
    <name evidence="1" type="ORF">OWV82_015079</name>
</gene>
<reference evidence="1 2" key="1">
    <citation type="journal article" date="2023" name="Science">
        <title>Complex scaffold remodeling in plant triterpene biosynthesis.</title>
        <authorList>
            <person name="De La Pena R."/>
            <person name="Hodgson H."/>
            <person name="Liu J.C."/>
            <person name="Stephenson M.J."/>
            <person name="Martin A.C."/>
            <person name="Owen C."/>
            <person name="Harkess A."/>
            <person name="Leebens-Mack J."/>
            <person name="Jimenez L.E."/>
            <person name="Osbourn A."/>
            <person name="Sattely E.S."/>
        </authorList>
    </citation>
    <scope>NUCLEOTIDE SEQUENCE [LARGE SCALE GENOMIC DNA]</scope>
    <source>
        <strain evidence="2">cv. JPN11</strain>
        <tissue evidence="1">Leaf</tissue>
    </source>
</reference>
<organism evidence="1 2">
    <name type="scientific">Melia azedarach</name>
    <name type="common">Chinaberry tree</name>
    <dbReference type="NCBI Taxonomy" id="155640"/>
    <lineage>
        <taxon>Eukaryota</taxon>
        <taxon>Viridiplantae</taxon>
        <taxon>Streptophyta</taxon>
        <taxon>Embryophyta</taxon>
        <taxon>Tracheophyta</taxon>
        <taxon>Spermatophyta</taxon>
        <taxon>Magnoliopsida</taxon>
        <taxon>eudicotyledons</taxon>
        <taxon>Gunneridae</taxon>
        <taxon>Pentapetalae</taxon>
        <taxon>rosids</taxon>
        <taxon>malvids</taxon>
        <taxon>Sapindales</taxon>
        <taxon>Meliaceae</taxon>
        <taxon>Melia</taxon>
    </lineage>
</organism>